<dbReference type="Pfam" id="PF18545">
    <property type="entry name" value="HalOD1"/>
    <property type="match status" value="1"/>
</dbReference>
<organism evidence="2 3">
    <name type="scientific">Natronorubrum halalkaliphilum</name>
    <dbReference type="NCBI Taxonomy" id="2691917"/>
    <lineage>
        <taxon>Archaea</taxon>
        <taxon>Methanobacteriati</taxon>
        <taxon>Methanobacteriota</taxon>
        <taxon>Stenosarchaea group</taxon>
        <taxon>Halobacteria</taxon>
        <taxon>Halobacteriales</taxon>
        <taxon>Natrialbaceae</taxon>
        <taxon>Natronorubrum</taxon>
    </lineage>
</organism>
<protein>
    <recommendedName>
        <fullName evidence="1">Halobacterial output domain-containing protein</fullName>
    </recommendedName>
</protein>
<dbReference type="AlphaFoldDB" id="A0A6B0VTR0"/>
<proteinExistence type="predicted"/>
<dbReference type="EMBL" id="WUYX01000071">
    <property type="protein sequence ID" value="MXV64553.1"/>
    <property type="molecule type" value="Genomic_DNA"/>
</dbReference>
<gene>
    <name evidence="2" type="ORF">GS429_21250</name>
</gene>
<dbReference type="RefSeq" id="WP_160067957.1">
    <property type="nucleotide sequence ID" value="NZ_WUYX01000071.1"/>
</dbReference>
<comment type="caution">
    <text evidence="2">The sequence shown here is derived from an EMBL/GenBank/DDBJ whole genome shotgun (WGS) entry which is preliminary data.</text>
</comment>
<keyword evidence="3" id="KW-1185">Reference proteome</keyword>
<name>A0A6B0VTR0_9EURY</name>
<dbReference type="InterPro" id="IPR040624">
    <property type="entry name" value="HalOD1"/>
</dbReference>
<evidence type="ECO:0000313" key="3">
    <source>
        <dbReference type="Proteomes" id="UP000434101"/>
    </source>
</evidence>
<accession>A0A6B0VTR0</accession>
<feature type="domain" description="Halobacterial output" evidence="1">
    <location>
        <begin position="13"/>
        <end position="77"/>
    </location>
</feature>
<reference evidence="2 3" key="1">
    <citation type="submission" date="2020-01" db="EMBL/GenBank/DDBJ databases">
        <title>Natronorubrum sp. JWXQ-INN 674 isolated from Inner Mongolia Autonomous Region of China.</title>
        <authorList>
            <person name="Xue Q."/>
        </authorList>
    </citation>
    <scope>NUCLEOTIDE SEQUENCE [LARGE SCALE GENOMIC DNA]</scope>
    <source>
        <strain evidence="2 3">JWXQ-INN-674</strain>
    </source>
</reference>
<evidence type="ECO:0000313" key="2">
    <source>
        <dbReference type="EMBL" id="MXV64553.1"/>
    </source>
</evidence>
<dbReference type="Proteomes" id="UP000434101">
    <property type="component" value="Unassembled WGS sequence"/>
</dbReference>
<evidence type="ECO:0000259" key="1">
    <source>
        <dbReference type="Pfam" id="PF18545"/>
    </source>
</evidence>
<dbReference type="OrthoDB" id="271604at2157"/>
<sequence>MNSHSSTTVTVGDDEQPSMAVIDLVSRTIGTDPLELDPLYNVIDPDLLNSLCSSSSGFTSLEFEYAGHTVVVEQSGSALEISLEPVTIGSGGSRGVTDSGRSA</sequence>